<dbReference type="PANTHER" id="PTHR12471:SF6">
    <property type="entry name" value="ATPASE H+ TRANSPORTING ACCESSORY PROTEIN 1"/>
    <property type="match status" value="1"/>
</dbReference>
<dbReference type="OrthoDB" id="9985059at2759"/>
<keyword evidence="2" id="KW-1185">Reference proteome</keyword>
<dbReference type="GO" id="GO:0030641">
    <property type="term" value="P:regulation of cellular pH"/>
    <property type="evidence" value="ECO:0007669"/>
    <property type="project" value="TreeGrafter"/>
</dbReference>
<dbReference type="AlphaFoldDB" id="A0A8J6E8V2"/>
<dbReference type="EMBL" id="WNTK01012337">
    <property type="protein sequence ID" value="KAG9462278.1"/>
    <property type="molecule type" value="Genomic_DNA"/>
</dbReference>
<reference evidence="1" key="1">
    <citation type="thesis" date="2020" institute="ProQuest LLC" country="789 East Eisenhower Parkway, Ann Arbor, MI, USA">
        <title>Comparative Genomics and Chromosome Evolution.</title>
        <authorList>
            <person name="Mudd A.B."/>
        </authorList>
    </citation>
    <scope>NUCLEOTIDE SEQUENCE</scope>
    <source>
        <strain evidence="1">HN-11 Male</strain>
        <tissue evidence="1">Kidney and liver</tissue>
    </source>
</reference>
<accession>A0A8J6E8V2</accession>
<dbReference type="InterPro" id="IPR008388">
    <property type="entry name" value="Ac45_acc_su"/>
</dbReference>
<dbReference type="Proteomes" id="UP000770717">
    <property type="component" value="Unassembled WGS sequence"/>
</dbReference>
<organism evidence="1 2">
    <name type="scientific">Eleutherodactylus coqui</name>
    <name type="common">Puerto Rican coqui</name>
    <dbReference type="NCBI Taxonomy" id="57060"/>
    <lineage>
        <taxon>Eukaryota</taxon>
        <taxon>Metazoa</taxon>
        <taxon>Chordata</taxon>
        <taxon>Craniata</taxon>
        <taxon>Vertebrata</taxon>
        <taxon>Euteleostomi</taxon>
        <taxon>Amphibia</taxon>
        <taxon>Batrachia</taxon>
        <taxon>Anura</taxon>
        <taxon>Neobatrachia</taxon>
        <taxon>Hyloidea</taxon>
        <taxon>Eleutherodactylidae</taxon>
        <taxon>Eleutherodactylinae</taxon>
        <taxon>Eleutherodactylus</taxon>
        <taxon>Eleutherodactylus</taxon>
    </lineage>
</organism>
<evidence type="ECO:0000313" key="2">
    <source>
        <dbReference type="Proteomes" id="UP000770717"/>
    </source>
</evidence>
<dbReference type="GO" id="GO:0001671">
    <property type="term" value="F:ATPase activator activity"/>
    <property type="evidence" value="ECO:0007669"/>
    <property type="project" value="TreeGrafter"/>
</dbReference>
<dbReference type="PANTHER" id="PTHR12471">
    <property type="entry name" value="VACUOLAR ATP SYNTHASE SUBUNIT S1"/>
    <property type="match status" value="1"/>
</dbReference>
<dbReference type="GO" id="GO:0033176">
    <property type="term" value="C:proton-transporting V-type ATPase complex"/>
    <property type="evidence" value="ECO:0007669"/>
    <property type="project" value="TreeGrafter"/>
</dbReference>
<feature type="non-terminal residue" evidence="1">
    <location>
        <position position="75"/>
    </location>
</feature>
<proteinExistence type="predicted"/>
<gene>
    <name evidence="1" type="ORF">GDO78_014487</name>
</gene>
<comment type="caution">
    <text evidence="1">The sequence shown here is derived from an EMBL/GenBank/DDBJ whole genome shotgun (WGS) entry which is preliminary data.</text>
</comment>
<sequence>SSTWGAAPPANAGHITTSHEFYQLLQQGEKKPRLIVMFLQDTLSIDDFTYYSTMYGNENPLNNLQVGVCMSLCVT</sequence>
<evidence type="ECO:0000313" key="1">
    <source>
        <dbReference type="EMBL" id="KAG9462278.1"/>
    </source>
</evidence>
<name>A0A8J6E8V2_ELECQ</name>
<protein>
    <submittedName>
        <fullName evidence="1">Uncharacterized protein</fullName>
    </submittedName>
</protein>